<evidence type="ECO:0000256" key="1">
    <source>
        <dbReference type="SAM" id="Phobius"/>
    </source>
</evidence>
<dbReference type="KEGG" id="xdi:EZH22_13465"/>
<name>A0A974SK69_9HYPH</name>
<feature type="transmembrane region" description="Helical" evidence="1">
    <location>
        <begin position="45"/>
        <end position="74"/>
    </location>
</feature>
<keyword evidence="1" id="KW-0472">Membrane</keyword>
<dbReference type="EMBL" id="CP063362">
    <property type="protein sequence ID" value="QRG09176.1"/>
    <property type="molecule type" value="Genomic_DNA"/>
</dbReference>
<keyword evidence="1" id="KW-1133">Transmembrane helix</keyword>
<gene>
    <name evidence="2" type="ORF">EZH22_13465</name>
</gene>
<feature type="transmembrane region" description="Helical" evidence="1">
    <location>
        <begin position="7"/>
        <end position="33"/>
    </location>
</feature>
<evidence type="ECO:0000313" key="2">
    <source>
        <dbReference type="EMBL" id="QRG09176.1"/>
    </source>
</evidence>
<sequence length="160" mass="16737">MDNLARLLLRFVLVPLGYVCGGAAGLLALAFVSHARSPDIPALPVVFFVSVMSLVVAVQLSAVGLVAFVGILYAERFAIRGWQFHMGNGFVSAWLTAAGLHVAGWFAISAQSLLPVSVAGLAAGLIYWRIAGSTAGYFRPMSRSAARRAAAVTPVSPPVP</sequence>
<dbReference type="RefSeq" id="WP_203196094.1">
    <property type="nucleotide sequence ID" value="NZ_CP063362.1"/>
</dbReference>
<keyword evidence="3" id="KW-1185">Reference proteome</keyword>
<accession>A0A974SK69</accession>
<dbReference type="AlphaFoldDB" id="A0A974SK69"/>
<keyword evidence="1" id="KW-0812">Transmembrane</keyword>
<organism evidence="2 3">
    <name type="scientific">Xanthobacter dioxanivorans</name>
    <dbReference type="NCBI Taxonomy" id="2528964"/>
    <lineage>
        <taxon>Bacteria</taxon>
        <taxon>Pseudomonadati</taxon>
        <taxon>Pseudomonadota</taxon>
        <taxon>Alphaproteobacteria</taxon>
        <taxon>Hyphomicrobiales</taxon>
        <taxon>Xanthobacteraceae</taxon>
        <taxon>Xanthobacter</taxon>
    </lineage>
</organism>
<dbReference type="Proteomes" id="UP000596427">
    <property type="component" value="Chromosome"/>
</dbReference>
<feature type="transmembrane region" description="Helical" evidence="1">
    <location>
        <begin position="86"/>
        <end position="108"/>
    </location>
</feature>
<evidence type="ECO:0000313" key="3">
    <source>
        <dbReference type="Proteomes" id="UP000596427"/>
    </source>
</evidence>
<feature type="transmembrane region" description="Helical" evidence="1">
    <location>
        <begin position="114"/>
        <end position="138"/>
    </location>
</feature>
<reference evidence="2 3" key="1">
    <citation type="submission" date="2020-10" db="EMBL/GenBank/DDBJ databases">
        <title>Degradation of 1,4-Dioxane by Xanthobacter sp. YN2, via a Novel Group-2 Soluble Di-Iron Monooxygenase.</title>
        <authorList>
            <person name="Ma F."/>
            <person name="Wang Y."/>
            <person name="Yang J."/>
            <person name="Guo H."/>
            <person name="Su D."/>
            <person name="Yu L."/>
        </authorList>
    </citation>
    <scope>NUCLEOTIDE SEQUENCE [LARGE SCALE GENOMIC DNA]</scope>
    <source>
        <strain evidence="2 3">YN2</strain>
    </source>
</reference>
<proteinExistence type="predicted"/>
<protein>
    <submittedName>
        <fullName evidence="2">Uncharacterized protein</fullName>
    </submittedName>
</protein>